<feature type="region of interest" description="Disordered" evidence="1">
    <location>
        <begin position="147"/>
        <end position="174"/>
    </location>
</feature>
<dbReference type="AlphaFoldDB" id="A0A2G1QR41"/>
<gene>
    <name evidence="3" type="ORF">CSC94_04535</name>
</gene>
<proteinExistence type="predicted"/>
<evidence type="ECO:0000259" key="2">
    <source>
        <dbReference type="Pfam" id="PF08291"/>
    </source>
</evidence>
<dbReference type="InterPro" id="IPR013230">
    <property type="entry name" value="Peptidase_M15A_C"/>
</dbReference>
<feature type="domain" description="Peptidase M15A C-terminal" evidence="2">
    <location>
        <begin position="245"/>
        <end position="348"/>
    </location>
</feature>
<evidence type="ECO:0000313" key="3">
    <source>
        <dbReference type="EMBL" id="PHP67949.1"/>
    </source>
</evidence>
<feature type="compositionally biased region" description="Low complexity" evidence="1">
    <location>
        <begin position="37"/>
        <end position="98"/>
    </location>
</feature>
<comment type="caution">
    <text evidence="3">The sequence shown here is derived from an EMBL/GenBank/DDBJ whole genome shotgun (WGS) entry which is preliminary data.</text>
</comment>
<dbReference type="Gene3D" id="3.30.1380.10">
    <property type="match status" value="1"/>
</dbReference>
<dbReference type="OrthoDB" id="5418604at2"/>
<dbReference type="Pfam" id="PF08291">
    <property type="entry name" value="Peptidase_M15_3"/>
    <property type="match status" value="1"/>
</dbReference>
<name>A0A2G1QR41_9HYPH</name>
<evidence type="ECO:0000313" key="4">
    <source>
        <dbReference type="Proteomes" id="UP000221168"/>
    </source>
</evidence>
<dbReference type="EMBL" id="PDVP01000002">
    <property type="protein sequence ID" value="PHP67949.1"/>
    <property type="molecule type" value="Genomic_DNA"/>
</dbReference>
<evidence type="ECO:0000256" key="1">
    <source>
        <dbReference type="SAM" id="MobiDB-lite"/>
    </source>
</evidence>
<dbReference type="SUPFAM" id="SSF55166">
    <property type="entry name" value="Hedgehog/DD-peptidase"/>
    <property type="match status" value="1"/>
</dbReference>
<dbReference type="Proteomes" id="UP000221168">
    <property type="component" value="Unassembled WGS sequence"/>
</dbReference>
<keyword evidence="4" id="KW-1185">Reference proteome</keyword>
<sequence>MELALADVASQGVTTGDGVSQGDAAAYEPVNDASGSNAFAPQTADNAAAAADGNNGQAGVPAQAQPEAAALAAATPENSGDVQSAESAIASARVAQAAGPVPSPAPRLPADSTAEATGSGDTQAEAAPVQMASAAPQIEKRGFLSSLFSTQPPRPTANLPRGNQIRTPAAAPQVRATARKTIRTASLESNLPPGATGSLTALPGVRAESLFEIKRKSGGYDDSDVDLNEADDAPVRVASVTGLARLAPNGLKLQTENVDVACLKPQLVRVLKTIESHYGEKLIVTSGYRSAKRNRRARGAKNSLHMYCAAADIQVPGISKWVLAKYLRSMPGRGGVGTYCHTNSVHIDIGPERDWNWRCRRSSRRRK</sequence>
<dbReference type="InterPro" id="IPR009045">
    <property type="entry name" value="Zn_M74/Hedgehog-like"/>
</dbReference>
<feature type="region of interest" description="Disordered" evidence="1">
    <location>
        <begin position="1"/>
        <end position="133"/>
    </location>
</feature>
<protein>
    <submittedName>
        <fullName evidence="3">Peptidase M15A</fullName>
    </submittedName>
</protein>
<reference evidence="3 4" key="1">
    <citation type="submission" date="2017-10" db="EMBL/GenBank/DDBJ databases">
        <title>Sedimentibacterium mangrovi gen. nov., sp. nov., a novel member of family Phyllobacteriacea isolated from mangrove sediment.</title>
        <authorList>
            <person name="Liao H."/>
            <person name="Tian Y."/>
        </authorList>
    </citation>
    <scope>NUCLEOTIDE SEQUENCE [LARGE SCALE GENOMIC DNA]</scope>
    <source>
        <strain evidence="3 4">X9-2-2</strain>
    </source>
</reference>
<accession>A0A2G1QR41</accession>
<organism evidence="3 4">
    <name type="scientific">Zhengella mangrovi</name>
    <dbReference type="NCBI Taxonomy" id="1982044"/>
    <lineage>
        <taxon>Bacteria</taxon>
        <taxon>Pseudomonadati</taxon>
        <taxon>Pseudomonadota</taxon>
        <taxon>Alphaproteobacteria</taxon>
        <taxon>Hyphomicrobiales</taxon>
        <taxon>Notoacmeibacteraceae</taxon>
        <taxon>Zhengella</taxon>
    </lineage>
</organism>